<reference evidence="1 2" key="1">
    <citation type="journal article" date="2019" name="Int. J. Syst. Evol. Microbiol.">
        <title>The Global Catalogue of Microorganisms (GCM) 10K type strain sequencing project: providing services to taxonomists for standard genome sequencing and annotation.</title>
        <authorList>
            <consortium name="The Broad Institute Genomics Platform"/>
            <consortium name="The Broad Institute Genome Sequencing Center for Infectious Disease"/>
            <person name="Wu L."/>
            <person name="Ma J."/>
        </authorList>
    </citation>
    <scope>NUCLEOTIDE SEQUENCE [LARGE SCALE GENOMIC DNA]</scope>
    <source>
        <strain evidence="1 2">CGMCC 1.12553</strain>
    </source>
</reference>
<sequence length="486" mass="51193">MRPIDRRTALCAGGVVVSTSLAGCSWLGGDHESREGDVDPDRGFDDFPNNARLVPQALERYIVAAGPDLSTGVRYFEIGSDFGQALNDAWAYLENGGWIFLPAGRYGGRTSIVPQNSGVQIRGAGWGSNNQDGSVMSAIGTEYAYRGGSHAFDISGLERGVMGCSLKYLKLTDAGGNGTHGMMLSNTSPGNGKIQGWHFEEVFVSGFGGDCWHINTAAFNSILDGIYGYGAGNNGFTTNGSASVLYVVGQFVNNRGWGAEMGAGASLDVSLRCDSNGDGNSGGGAYVGAANGHFNLWCERNRGSGVIGDSTVSGTMTVDLIENNQAGEGAFELTIADANDLNVFGTIELRDHRNAIYLRNKATVHFGGISVFGNPDAFYDVAGRDVSFAGHPPNGLSYNQVTEAECNDEGRVGFELDGVYSHTPVVDVAVVSTENVPSNASLGYPQVETGRDQEGDVNRVSVQFVWSDGSTPETGDVVATISCTPR</sequence>
<evidence type="ECO:0000313" key="2">
    <source>
        <dbReference type="Proteomes" id="UP001595921"/>
    </source>
</evidence>
<dbReference type="PROSITE" id="PS51257">
    <property type="entry name" value="PROKAR_LIPOPROTEIN"/>
    <property type="match status" value="1"/>
</dbReference>
<dbReference type="SUPFAM" id="SSF51126">
    <property type="entry name" value="Pectin lyase-like"/>
    <property type="match status" value="1"/>
</dbReference>
<dbReference type="InterPro" id="IPR012334">
    <property type="entry name" value="Pectin_lyas_fold"/>
</dbReference>
<organism evidence="1 2">
    <name type="scientific">Halobium salinum</name>
    <dbReference type="NCBI Taxonomy" id="1364940"/>
    <lineage>
        <taxon>Archaea</taxon>
        <taxon>Methanobacteriati</taxon>
        <taxon>Methanobacteriota</taxon>
        <taxon>Stenosarchaea group</taxon>
        <taxon>Halobacteria</taxon>
        <taxon>Halobacteriales</taxon>
        <taxon>Haloferacaceae</taxon>
        <taxon>Halobium</taxon>
    </lineage>
</organism>
<evidence type="ECO:0000313" key="1">
    <source>
        <dbReference type="EMBL" id="MFC4357699.1"/>
    </source>
</evidence>
<comment type="caution">
    <text evidence="1">The sequence shown here is derived from an EMBL/GenBank/DDBJ whole genome shotgun (WGS) entry which is preliminary data.</text>
</comment>
<accession>A0ABD5P9X8</accession>
<dbReference type="InterPro" id="IPR011050">
    <property type="entry name" value="Pectin_lyase_fold/virulence"/>
</dbReference>
<dbReference type="Proteomes" id="UP001595921">
    <property type="component" value="Unassembled WGS sequence"/>
</dbReference>
<dbReference type="Gene3D" id="2.160.20.10">
    <property type="entry name" value="Single-stranded right-handed beta-helix, Pectin lyase-like"/>
    <property type="match status" value="1"/>
</dbReference>
<proteinExistence type="predicted"/>
<keyword evidence="2" id="KW-1185">Reference proteome</keyword>
<protein>
    <submittedName>
        <fullName evidence="1">Uncharacterized protein</fullName>
    </submittedName>
</protein>
<dbReference type="RefSeq" id="WP_390208705.1">
    <property type="nucleotide sequence ID" value="NZ_JBHSDS010000003.1"/>
</dbReference>
<gene>
    <name evidence="1" type="ORF">ACFO0N_07020</name>
</gene>
<dbReference type="EMBL" id="JBHSDS010000003">
    <property type="protein sequence ID" value="MFC4357699.1"/>
    <property type="molecule type" value="Genomic_DNA"/>
</dbReference>
<name>A0ABD5P9X8_9EURY</name>
<dbReference type="AlphaFoldDB" id="A0ABD5P9X8"/>